<dbReference type="KEGG" id="xyl:ET495_13305"/>
<gene>
    <name evidence="3" type="ORF">ET495_13305</name>
</gene>
<accession>A0A4P6EUC8</accession>
<evidence type="ECO:0000313" key="4">
    <source>
        <dbReference type="Proteomes" id="UP000291758"/>
    </source>
</evidence>
<evidence type="ECO:0000259" key="2">
    <source>
        <dbReference type="Pfam" id="PF09949"/>
    </source>
</evidence>
<dbReference type="GO" id="GO:0008195">
    <property type="term" value="F:phosphatidate phosphatase activity"/>
    <property type="evidence" value="ECO:0007669"/>
    <property type="project" value="InterPro"/>
</dbReference>
<feature type="domain" description="Phosphatidate phosphatase APP1 catalytic" evidence="2">
    <location>
        <begin position="157"/>
        <end position="307"/>
    </location>
</feature>
<dbReference type="Pfam" id="PF09949">
    <property type="entry name" value="APP1_cat"/>
    <property type="match status" value="1"/>
</dbReference>
<evidence type="ECO:0000256" key="1">
    <source>
        <dbReference type="SAM" id="MobiDB-lite"/>
    </source>
</evidence>
<proteinExistence type="predicted"/>
<dbReference type="OrthoDB" id="9789875at2"/>
<feature type="region of interest" description="Disordered" evidence="1">
    <location>
        <begin position="320"/>
        <end position="349"/>
    </location>
</feature>
<organism evidence="3 4">
    <name type="scientific">Xylanimonas allomyrinae</name>
    <dbReference type="NCBI Taxonomy" id="2509459"/>
    <lineage>
        <taxon>Bacteria</taxon>
        <taxon>Bacillati</taxon>
        <taxon>Actinomycetota</taxon>
        <taxon>Actinomycetes</taxon>
        <taxon>Micrococcales</taxon>
        <taxon>Promicromonosporaceae</taxon>
        <taxon>Xylanimonas</taxon>
    </lineage>
</organism>
<dbReference type="Proteomes" id="UP000291758">
    <property type="component" value="Chromosome"/>
</dbReference>
<evidence type="ECO:0000313" key="3">
    <source>
        <dbReference type="EMBL" id="QAY64037.1"/>
    </source>
</evidence>
<dbReference type="PANTHER" id="PTHR28208:SF3">
    <property type="entry name" value="PHOSPHATIDATE PHOSPHATASE APP1"/>
    <property type="match status" value="1"/>
</dbReference>
<dbReference type="EMBL" id="CP035495">
    <property type="protein sequence ID" value="QAY64037.1"/>
    <property type="molecule type" value="Genomic_DNA"/>
</dbReference>
<reference evidence="3 4" key="1">
    <citation type="submission" date="2019-01" db="EMBL/GenBank/DDBJ databases">
        <title>Genome sequencing of strain 2JSPR-7.</title>
        <authorList>
            <person name="Heo J."/>
            <person name="Kim S.-J."/>
            <person name="Kim J.-S."/>
            <person name="Hong S.-B."/>
            <person name="Kwon S.-W."/>
        </authorList>
    </citation>
    <scope>NUCLEOTIDE SEQUENCE [LARGE SCALE GENOMIC DNA]</scope>
    <source>
        <strain evidence="3 4">2JSPR-7</strain>
    </source>
</reference>
<dbReference type="PANTHER" id="PTHR28208">
    <property type="entry name" value="PHOSPHATIDATE PHOSPHATASE APP1"/>
    <property type="match status" value="1"/>
</dbReference>
<keyword evidence="4" id="KW-1185">Reference proteome</keyword>
<dbReference type="InterPro" id="IPR019236">
    <property type="entry name" value="APP1_cat"/>
</dbReference>
<dbReference type="InterPro" id="IPR052935">
    <property type="entry name" value="Mg2+_PAP"/>
</dbReference>
<name>A0A4P6EUC8_9MICO</name>
<sequence length="378" mass="40148">MTDRPDLPASTPEPRAHLAALVEDRIVATAGAIARSAGGWLPRIDGYTGFGTPRRVRVMGRVLLSPRRIGRGQPSPVQRGFRTFLALPAPGHHVVVTVGDTVVDAVADRAGYVDVEVDLPDDAPLRPGWQRATLRTTSAYASQVHVGVVVVGDDARIGVVSDIDDTAMVTAVPTLFVAAWNMLWVRAAARRAVRGMAELYGRIAEANPDAPFVYLSAGAWNTARTLRRFLARHGYPAGPLLLTDFGPTRTGWFRSGRQHKTTSLERLVETFPQVRWVLVGDDGQQDPEIYAEAARTHPGRVVAIGIRTMSRTERVIATAGAARDLPMGAPRERTPASGTPSGPGGATEVAGVPVVVGRDGDALARGLATVPGLLAPAG</sequence>
<dbReference type="RefSeq" id="WP_129205196.1">
    <property type="nucleotide sequence ID" value="NZ_CP035495.1"/>
</dbReference>
<protein>
    <submittedName>
        <fullName evidence="3">DUF2183 domain-containing protein</fullName>
    </submittedName>
</protein>
<dbReference type="AlphaFoldDB" id="A0A4P6EUC8"/>